<feature type="chain" id="PRO_5012098521" evidence="1">
    <location>
        <begin position="19"/>
        <end position="136"/>
    </location>
</feature>
<feature type="signal peptide" evidence="1">
    <location>
        <begin position="1"/>
        <end position="18"/>
    </location>
</feature>
<dbReference type="InterPro" id="IPR022262">
    <property type="entry name" value="Lipoprot_put"/>
</dbReference>
<keyword evidence="3" id="KW-1185">Reference proteome</keyword>
<gene>
    <name evidence="2" type="ORF">BKG92_07595</name>
</gene>
<keyword evidence="1" id="KW-0732">Signal</keyword>
<dbReference type="PROSITE" id="PS51257">
    <property type="entry name" value="PROKAR_LIPOPROTEIN"/>
    <property type="match status" value="1"/>
</dbReference>
<dbReference type="RefSeq" id="WP_077496981.1">
    <property type="nucleotide sequence ID" value="NZ_MLAG01000037.1"/>
</dbReference>
<dbReference type="EMBL" id="MLAG01000037">
    <property type="protein sequence ID" value="OOF81976.1"/>
    <property type="molecule type" value="Genomic_DNA"/>
</dbReference>
<evidence type="ECO:0000313" key="3">
    <source>
        <dbReference type="Proteomes" id="UP000188573"/>
    </source>
</evidence>
<protein>
    <submittedName>
        <fullName evidence="2">Conjugal transfer protein</fullName>
    </submittedName>
</protein>
<dbReference type="NCBIfam" id="TIGR03751">
    <property type="entry name" value="conj_TIGR03751"/>
    <property type="match status" value="1"/>
</dbReference>
<dbReference type="AlphaFoldDB" id="A0A1V3KWA2"/>
<name>A0A1V3KWA2_9PAST</name>
<accession>A0A1V3KWA2</accession>
<sequence length="136" mass="15265">MKALMMMGMILAVSGVLTGCSTSQRDLLPTGDATMKDIWNKGAGDNRNISAYRTSDGRLIDAPNYVSSREQQTYTRTAENEVKNLFPRLPNPDLVMYVYPHLTDSSEQMPVPGYSSVIPFYGRVQYAQPGERTRMY</sequence>
<reference evidence="2 3" key="1">
    <citation type="submission" date="2016-10" db="EMBL/GenBank/DDBJ databases">
        <title>Rodentibacter gen. nov. and new species.</title>
        <authorList>
            <person name="Christensen H."/>
        </authorList>
    </citation>
    <scope>NUCLEOTIDE SEQUENCE [LARGE SCALE GENOMIC DNA]</scope>
    <source>
        <strain evidence="2 3">Ac81</strain>
    </source>
</reference>
<comment type="caution">
    <text evidence="2">The sequence shown here is derived from an EMBL/GenBank/DDBJ whole genome shotgun (WGS) entry which is preliminary data.</text>
</comment>
<dbReference type="Proteomes" id="UP000188573">
    <property type="component" value="Unassembled WGS sequence"/>
</dbReference>
<organism evidence="2 3">
    <name type="scientific">Rodentibacter ratti</name>
    <dbReference type="NCBI Taxonomy" id="1906745"/>
    <lineage>
        <taxon>Bacteria</taxon>
        <taxon>Pseudomonadati</taxon>
        <taxon>Pseudomonadota</taxon>
        <taxon>Gammaproteobacteria</taxon>
        <taxon>Pasteurellales</taxon>
        <taxon>Pasteurellaceae</taxon>
        <taxon>Rodentibacter</taxon>
    </lineage>
</organism>
<proteinExistence type="predicted"/>
<evidence type="ECO:0000313" key="2">
    <source>
        <dbReference type="EMBL" id="OOF81976.1"/>
    </source>
</evidence>
<evidence type="ECO:0000256" key="1">
    <source>
        <dbReference type="SAM" id="SignalP"/>
    </source>
</evidence>